<evidence type="ECO:0000256" key="2">
    <source>
        <dbReference type="SAM" id="Phobius"/>
    </source>
</evidence>
<feature type="chain" id="PRO_5035722980" description="TNFR-Cys domain-containing protein" evidence="3">
    <location>
        <begin position="19"/>
        <end position="381"/>
    </location>
</feature>
<evidence type="ECO:0000256" key="3">
    <source>
        <dbReference type="SAM" id="SignalP"/>
    </source>
</evidence>
<feature type="region of interest" description="Disordered" evidence="1">
    <location>
        <begin position="121"/>
        <end position="143"/>
    </location>
</feature>
<evidence type="ECO:0000313" key="5">
    <source>
        <dbReference type="Proteomes" id="UP000835052"/>
    </source>
</evidence>
<keyword evidence="2" id="KW-0472">Membrane</keyword>
<dbReference type="Proteomes" id="UP000835052">
    <property type="component" value="Unassembled WGS sequence"/>
</dbReference>
<gene>
    <name evidence="4" type="ORF">CAUJ_LOCUS1098</name>
</gene>
<evidence type="ECO:0000256" key="1">
    <source>
        <dbReference type="SAM" id="MobiDB-lite"/>
    </source>
</evidence>
<evidence type="ECO:0008006" key="6">
    <source>
        <dbReference type="Google" id="ProtNLM"/>
    </source>
</evidence>
<proteinExistence type="predicted"/>
<comment type="caution">
    <text evidence="4">The sequence shown here is derived from an EMBL/GenBank/DDBJ whole genome shotgun (WGS) entry which is preliminary data.</text>
</comment>
<name>A0A8S1GPK0_9PELO</name>
<accession>A0A8S1GPK0</accession>
<reference evidence="4" key="1">
    <citation type="submission" date="2020-10" db="EMBL/GenBank/DDBJ databases">
        <authorList>
            <person name="Kikuchi T."/>
        </authorList>
    </citation>
    <scope>NUCLEOTIDE SEQUENCE</scope>
    <source>
        <strain evidence="4">NKZ352</strain>
    </source>
</reference>
<protein>
    <recommendedName>
        <fullName evidence="6">TNFR-Cys domain-containing protein</fullName>
    </recommendedName>
</protein>
<keyword evidence="2" id="KW-1133">Transmembrane helix</keyword>
<keyword evidence="5" id="KW-1185">Reference proteome</keyword>
<dbReference type="AlphaFoldDB" id="A0A8S1GPK0"/>
<keyword evidence="2" id="KW-0812">Transmembrane</keyword>
<organism evidence="4 5">
    <name type="scientific">Caenorhabditis auriculariae</name>
    <dbReference type="NCBI Taxonomy" id="2777116"/>
    <lineage>
        <taxon>Eukaryota</taxon>
        <taxon>Metazoa</taxon>
        <taxon>Ecdysozoa</taxon>
        <taxon>Nematoda</taxon>
        <taxon>Chromadorea</taxon>
        <taxon>Rhabditida</taxon>
        <taxon>Rhabditina</taxon>
        <taxon>Rhabditomorpha</taxon>
        <taxon>Rhabditoidea</taxon>
        <taxon>Rhabditidae</taxon>
        <taxon>Peloderinae</taxon>
        <taxon>Caenorhabditis</taxon>
    </lineage>
</organism>
<feature type="compositionally biased region" description="Basic and acidic residues" evidence="1">
    <location>
        <begin position="133"/>
        <end position="143"/>
    </location>
</feature>
<sequence length="381" mass="44201">MRNFEILSIFLLISPAFCSLKDDVLFVDPNEIFASEEAYNEGYGEYLDEYEMECRQCTICSDYLYEREPCEQYSNTVCGWCGSKSAIMNDDFVKKCSKDTSPYTDKDFLTNGYLQMTSADVKEFNNADDDNDQERGRDDDVSREVETYFDNIEPVEDDDFTSMEIGLLSEEEPKQVIDLRPLAVKHFVEQNKKTQDESLRKPLKIREPVNVKVRTLRLWPNVEKVEPELLMENKAEESQEEGTRIKWDKWIDDYVKPIKAEKQRSDSSEESIVKQADEMDEYQTIVIVSGSKPVQDEEEEEEFNSIEKKDKPTFFASYLLLSLCVCTFLIYSWCCFPRANVTHRTLHLDPVDIQILNECGTSAEAKNRSVDSGHINPLFVQ</sequence>
<evidence type="ECO:0000313" key="4">
    <source>
        <dbReference type="EMBL" id="CAD6185179.1"/>
    </source>
</evidence>
<dbReference type="EMBL" id="CAJGYM010000002">
    <property type="protein sequence ID" value="CAD6185179.1"/>
    <property type="molecule type" value="Genomic_DNA"/>
</dbReference>
<feature type="signal peptide" evidence="3">
    <location>
        <begin position="1"/>
        <end position="18"/>
    </location>
</feature>
<keyword evidence="3" id="KW-0732">Signal</keyword>
<feature type="transmembrane region" description="Helical" evidence="2">
    <location>
        <begin position="315"/>
        <end position="336"/>
    </location>
</feature>
<dbReference type="OrthoDB" id="5836695at2759"/>